<dbReference type="EMBL" id="BAAAMK010000001">
    <property type="protein sequence ID" value="GAA1945196.1"/>
    <property type="molecule type" value="Genomic_DNA"/>
</dbReference>
<dbReference type="Proteomes" id="UP001499954">
    <property type="component" value="Unassembled WGS sequence"/>
</dbReference>
<evidence type="ECO:0008006" key="4">
    <source>
        <dbReference type="Google" id="ProtNLM"/>
    </source>
</evidence>
<evidence type="ECO:0000313" key="3">
    <source>
        <dbReference type="Proteomes" id="UP001499954"/>
    </source>
</evidence>
<protein>
    <recommendedName>
        <fullName evidence="4">EcsC family protein</fullName>
    </recommendedName>
</protein>
<reference evidence="3" key="1">
    <citation type="journal article" date="2019" name="Int. J. Syst. Evol. Microbiol.">
        <title>The Global Catalogue of Microorganisms (GCM) 10K type strain sequencing project: providing services to taxonomists for standard genome sequencing and annotation.</title>
        <authorList>
            <consortium name="The Broad Institute Genomics Platform"/>
            <consortium name="The Broad Institute Genome Sequencing Center for Infectious Disease"/>
            <person name="Wu L."/>
            <person name="Ma J."/>
        </authorList>
    </citation>
    <scope>NUCLEOTIDE SEQUENCE [LARGE SCALE GENOMIC DNA]</scope>
    <source>
        <strain evidence="3">JCM 13584</strain>
    </source>
</reference>
<keyword evidence="3" id="KW-1185">Reference proteome</keyword>
<feature type="compositionally biased region" description="Basic and acidic residues" evidence="1">
    <location>
        <begin position="237"/>
        <end position="247"/>
    </location>
</feature>
<accession>A0ABP5BI29</accession>
<sequence length="247" mass="25718">MTDATVIDDAPAKQGLTLALLDKALTFQAPMTDRHIARIRVNRPDATPEQVVKRLNVELRAATIAGGVGVGAAAAAPAVGTGVALAISGGEAIAFLNATVLYILARAEVQGIRVDDIERRRTLVMAILLGDLGAKSVTQVAERTGQHWARQLVSKIPMSQIKAANKVLGHNFITKYGTKQGIIVLGKVVPFGIGAVIGGAANALASQGVITASNLAFGDIRLSWDDSAEADTGPESKAPRAELSEEL</sequence>
<name>A0ABP5BI29_9MICO</name>
<organism evidence="2 3">
    <name type="scientific">Agromyces allii</name>
    <dbReference type="NCBI Taxonomy" id="393607"/>
    <lineage>
        <taxon>Bacteria</taxon>
        <taxon>Bacillati</taxon>
        <taxon>Actinomycetota</taxon>
        <taxon>Actinomycetes</taxon>
        <taxon>Micrococcales</taxon>
        <taxon>Microbacteriaceae</taxon>
        <taxon>Agromyces</taxon>
    </lineage>
</organism>
<feature type="region of interest" description="Disordered" evidence="1">
    <location>
        <begin position="227"/>
        <end position="247"/>
    </location>
</feature>
<proteinExistence type="predicted"/>
<evidence type="ECO:0000256" key="1">
    <source>
        <dbReference type="SAM" id="MobiDB-lite"/>
    </source>
</evidence>
<dbReference type="RefSeq" id="WP_157414596.1">
    <property type="nucleotide sequence ID" value="NZ_WBIN01000005.1"/>
</dbReference>
<evidence type="ECO:0000313" key="2">
    <source>
        <dbReference type="EMBL" id="GAA1945196.1"/>
    </source>
</evidence>
<comment type="caution">
    <text evidence="2">The sequence shown here is derived from an EMBL/GenBank/DDBJ whole genome shotgun (WGS) entry which is preliminary data.</text>
</comment>
<gene>
    <name evidence="2" type="ORF">GCM10009717_09600</name>
</gene>